<feature type="transmembrane region" description="Helical" evidence="8">
    <location>
        <begin position="106"/>
        <end position="126"/>
    </location>
</feature>
<feature type="transmembrane region" description="Helical" evidence="8">
    <location>
        <begin position="72"/>
        <end position="94"/>
    </location>
</feature>
<feature type="transmembrane region" description="Helical" evidence="8">
    <location>
        <begin position="308"/>
        <end position="324"/>
    </location>
</feature>
<evidence type="ECO:0000256" key="7">
    <source>
        <dbReference type="SAM" id="MobiDB-lite"/>
    </source>
</evidence>
<evidence type="ECO:0000256" key="8">
    <source>
        <dbReference type="SAM" id="Phobius"/>
    </source>
</evidence>
<evidence type="ECO:0000256" key="2">
    <source>
        <dbReference type="ARBA" id="ARBA00022448"/>
    </source>
</evidence>
<name>A0A7R9DM38_TIMPO</name>
<evidence type="ECO:0000256" key="1">
    <source>
        <dbReference type="ARBA" id="ARBA00004141"/>
    </source>
</evidence>
<dbReference type="PANTHER" id="PTHR16950:SF25">
    <property type="entry name" value="ZINC TRANSPORTER SLC39A7"/>
    <property type="match status" value="1"/>
</dbReference>
<dbReference type="GO" id="GO:0016020">
    <property type="term" value="C:membrane"/>
    <property type="evidence" value="ECO:0007669"/>
    <property type="project" value="UniProtKB-SubCell"/>
</dbReference>
<feature type="transmembrane region" description="Helical" evidence="8">
    <location>
        <begin position="272"/>
        <end position="296"/>
    </location>
</feature>
<organism evidence="9">
    <name type="scientific">Timema poppense</name>
    <name type="common">Walking stick</name>
    <dbReference type="NCBI Taxonomy" id="170557"/>
    <lineage>
        <taxon>Eukaryota</taxon>
        <taxon>Metazoa</taxon>
        <taxon>Ecdysozoa</taxon>
        <taxon>Arthropoda</taxon>
        <taxon>Hexapoda</taxon>
        <taxon>Insecta</taxon>
        <taxon>Pterygota</taxon>
        <taxon>Neoptera</taxon>
        <taxon>Polyneoptera</taxon>
        <taxon>Phasmatodea</taxon>
        <taxon>Timematodea</taxon>
        <taxon>Timematoidea</taxon>
        <taxon>Timematidae</taxon>
        <taxon>Timema</taxon>
    </lineage>
</organism>
<dbReference type="GO" id="GO:0006882">
    <property type="term" value="P:intracellular zinc ion homeostasis"/>
    <property type="evidence" value="ECO:0007669"/>
    <property type="project" value="TreeGrafter"/>
</dbReference>
<dbReference type="EMBL" id="OD009931">
    <property type="protein sequence ID" value="CAD7415832.1"/>
    <property type="molecule type" value="Genomic_DNA"/>
</dbReference>
<dbReference type="GO" id="GO:0005385">
    <property type="term" value="F:zinc ion transmembrane transporter activity"/>
    <property type="evidence" value="ECO:0007669"/>
    <property type="project" value="TreeGrafter"/>
</dbReference>
<keyword evidence="4 8" id="KW-1133">Transmembrane helix</keyword>
<sequence length="325" mass="35211">MSDERLFTRAFLRNVAIGTIIVLILLDFPRLCQSHGHSHDHDDSPSFKYSRQANQPDESPKQIRGEHETANLWVQALGSTLLISAAPYLILYLVPLDNSKEREPLLKVLLSFASGSLLGDAFLHLIPHALVPHDHTSEHSHSHEHAHSAGHGHDMSVGFWVLLGDIAVAGYLNLAADFTHNFTDGLAIGASYLAGRNIGVVTTITILLHEVPHEIGDFAILIQSGCSRKKAMYLQLTTALGAVTGTIISLLVEGTGECASLVYYILGCPAASGRILAFTAGGFIYIATVSVIPELLADTKLWQSVKEMAALLVGVYMMVLIAQFE</sequence>
<dbReference type="Pfam" id="PF02535">
    <property type="entry name" value="Zip"/>
    <property type="match status" value="1"/>
</dbReference>
<comment type="similarity">
    <text evidence="6">Belongs to the ZIP transporter (TC 2.A.5) family. KE4/Catsup subfamily.</text>
</comment>
<feature type="region of interest" description="Disordered" evidence="7">
    <location>
        <begin position="37"/>
        <end position="63"/>
    </location>
</feature>
<gene>
    <name evidence="9" type="ORF">TPSB3V08_LOCUS10601</name>
</gene>
<evidence type="ECO:0008006" key="10">
    <source>
        <dbReference type="Google" id="ProtNLM"/>
    </source>
</evidence>
<feature type="transmembrane region" description="Helical" evidence="8">
    <location>
        <begin position="231"/>
        <end position="252"/>
    </location>
</feature>
<feature type="compositionally biased region" description="Polar residues" evidence="7">
    <location>
        <begin position="47"/>
        <end position="57"/>
    </location>
</feature>
<dbReference type="AlphaFoldDB" id="A0A7R9DM38"/>
<keyword evidence="3 8" id="KW-0812">Transmembrane</keyword>
<feature type="transmembrane region" description="Helical" evidence="8">
    <location>
        <begin position="157"/>
        <end position="176"/>
    </location>
</feature>
<evidence type="ECO:0000256" key="3">
    <source>
        <dbReference type="ARBA" id="ARBA00022692"/>
    </source>
</evidence>
<evidence type="ECO:0000256" key="5">
    <source>
        <dbReference type="ARBA" id="ARBA00023136"/>
    </source>
</evidence>
<evidence type="ECO:0000256" key="6">
    <source>
        <dbReference type="ARBA" id="ARBA00038485"/>
    </source>
</evidence>
<dbReference type="PANTHER" id="PTHR16950">
    <property type="entry name" value="ZINC TRANSPORTER SLC39A7 HISTIDINE-RICH MEMBRANE PROTEIN KE4"/>
    <property type="match status" value="1"/>
</dbReference>
<keyword evidence="2" id="KW-0813">Transport</keyword>
<accession>A0A7R9DM38</accession>
<dbReference type="InterPro" id="IPR003689">
    <property type="entry name" value="ZIP"/>
</dbReference>
<reference evidence="9" key="1">
    <citation type="submission" date="2020-11" db="EMBL/GenBank/DDBJ databases">
        <authorList>
            <person name="Tran Van P."/>
        </authorList>
    </citation>
    <scope>NUCLEOTIDE SEQUENCE</scope>
</reference>
<comment type="subcellular location">
    <subcellularLocation>
        <location evidence="1">Membrane</location>
        <topology evidence="1">Multi-pass membrane protein</topology>
    </subcellularLocation>
</comment>
<protein>
    <recommendedName>
        <fullName evidence="10">Zinc transporter</fullName>
    </recommendedName>
</protein>
<keyword evidence="5 8" id="KW-0472">Membrane</keyword>
<proteinExistence type="inferred from homology"/>
<evidence type="ECO:0000313" key="9">
    <source>
        <dbReference type="EMBL" id="CAD7415832.1"/>
    </source>
</evidence>
<evidence type="ECO:0000256" key="4">
    <source>
        <dbReference type="ARBA" id="ARBA00022989"/>
    </source>
</evidence>